<dbReference type="RefSeq" id="WP_013644351.1">
    <property type="nucleotide sequence ID" value="NC_015216.1"/>
</dbReference>
<dbReference type="GO" id="GO:0008324">
    <property type="term" value="F:monoatomic cation transmembrane transporter activity"/>
    <property type="evidence" value="ECO:0007669"/>
    <property type="project" value="InterPro"/>
</dbReference>
<feature type="transmembrane region" description="Helical" evidence="6">
    <location>
        <begin position="280"/>
        <end position="300"/>
    </location>
</feature>
<dbReference type="GO" id="GO:0016020">
    <property type="term" value="C:membrane"/>
    <property type="evidence" value="ECO:0007669"/>
    <property type="project" value="UniProtKB-SubCell"/>
</dbReference>
<dbReference type="Proteomes" id="UP000007490">
    <property type="component" value="Chromosome"/>
</dbReference>
<keyword evidence="3 6" id="KW-0812">Transmembrane</keyword>
<keyword evidence="5 6" id="KW-0472">Membrane</keyword>
<reference evidence="9" key="1">
    <citation type="submission" date="2011-02" db="EMBL/GenBank/DDBJ databases">
        <title>Complete sequence of Methanobacterium sp. AL-21.</title>
        <authorList>
            <consortium name="US DOE Joint Genome Institute"/>
            <person name="Lucas S."/>
            <person name="Copeland A."/>
            <person name="Lapidus A."/>
            <person name="Cheng J.-F."/>
            <person name="Goodwin L."/>
            <person name="Pitluck S."/>
            <person name="Chertkov O."/>
            <person name="Detter J.C."/>
            <person name="Han C."/>
            <person name="Tapia R."/>
            <person name="Land M."/>
            <person name="Hauser L."/>
            <person name="Kyrpides N."/>
            <person name="Ivanova N."/>
            <person name="Mikhailova N."/>
            <person name="Pagani I."/>
            <person name="Cadillo-Quiroz H."/>
            <person name="Imachi H."/>
            <person name="Zinder S."/>
            <person name="Liu W."/>
            <person name="Woyke T."/>
        </authorList>
    </citation>
    <scope>NUCLEOTIDE SEQUENCE [LARGE SCALE GENOMIC DNA]</scope>
    <source>
        <strain evidence="9">AL-21</strain>
    </source>
</reference>
<dbReference type="SUPFAM" id="SSF161111">
    <property type="entry name" value="Cation efflux protein transmembrane domain-like"/>
    <property type="match status" value="1"/>
</dbReference>
<dbReference type="KEGG" id="mel:Metbo_0749"/>
<dbReference type="AlphaFoldDB" id="F0TAX4"/>
<evidence type="ECO:0000259" key="7">
    <source>
        <dbReference type="Pfam" id="PF01545"/>
    </source>
</evidence>
<name>F0TAX4_METLA</name>
<dbReference type="InterPro" id="IPR058533">
    <property type="entry name" value="Cation_efflux_TM"/>
</dbReference>
<evidence type="ECO:0000256" key="3">
    <source>
        <dbReference type="ARBA" id="ARBA00022692"/>
    </source>
</evidence>
<dbReference type="InterPro" id="IPR050291">
    <property type="entry name" value="CDF_Transporter"/>
</dbReference>
<dbReference type="PANTHER" id="PTHR43840">
    <property type="entry name" value="MITOCHONDRIAL METAL TRANSPORTER 1-RELATED"/>
    <property type="match status" value="1"/>
</dbReference>
<dbReference type="OrthoDB" id="70090at2157"/>
<proteinExistence type="predicted"/>
<dbReference type="STRING" id="877455.Metbo_0749"/>
<dbReference type="Gene3D" id="1.20.1510.10">
    <property type="entry name" value="Cation efflux protein transmembrane domain"/>
    <property type="match status" value="1"/>
</dbReference>
<dbReference type="EMBL" id="CP002551">
    <property type="protein sequence ID" value="ADZ09000.1"/>
    <property type="molecule type" value="Genomic_DNA"/>
</dbReference>
<evidence type="ECO:0000313" key="8">
    <source>
        <dbReference type="EMBL" id="ADZ09000.1"/>
    </source>
</evidence>
<feature type="transmembrane region" description="Helical" evidence="6">
    <location>
        <begin position="198"/>
        <end position="216"/>
    </location>
</feature>
<evidence type="ECO:0000256" key="2">
    <source>
        <dbReference type="ARBA" id="ARBA00022448"/>
    </source>
</evidence>
<reference evidence="8 9" key="2">
    <citation type="journal article" date="2014" name="Int. J. Syst. Evol. Microbiol.">
        <title>Methanobacterium paludis sp. nov. and a novel strain of Methanobacterium lacus isolated from northern peatlands.</title>
        <authorList>
            <person name="Cadillo-Quiroz H."/>
            <person name="Brauer S.L."/>
            <person name="Goodson N."/>
            <person name="Yavitt J.B."/>
            <person name="Zinder S.H."/>
        </authorList>
    </citation>
    <scope>NUCLEOTIDE SEQUENCE [LARGE SCALE GENOMIC DNA]</scope>
    <source>
        <strain evidence="8 9">AL-21</strain>
    </source>
</reference>
<keyword evidence="2" id="KW-0813">Transport</keyword>
<gene>
    <name evidence="8" type="ordered locus">Metbo_0749</name>
</gene>
<keyword evidence="4 6" id="KW-1133">Transmembrane helix</keyword>
<accession>F0TAX4</accession>
<keyword evidence="9" id="KW-1185">Reference proteome</keyword>
<feature type="domain" description="Cation efflux protein transmembrane" evidence="7">
    <location>
        <begin position="148"/>
        <end position="326"/>
    </location>
</feature>
<dbReference type="PANTHER" id="PTHR43840:SF15">
    <property type="entry name" value="MITOCHONDRIAL METAL TRANSPORTER 1-RELATED"/>
    <property type="match status" value="1"/>
</dbReference>
<evidence type="ECO:0000256" key="1">
    <source>
        <dbReference type="ARBA" id="ARBA00004141"/>
    </source>
</evidence>
<organism evidence="8 9">
    <name type="scientific">Methanobacterium lacus (strain AL-21)</name>
    <dbReference type="NCBI Taxonomy" id="877455"/>
    <lineage>
        <taxon>Archaea</taxon>
        <taxon>Methanobacteriati</taxon>
        <taxon>Methanobacteriota</taxon>
        <taxon>Methanomada group</taxon>
        <taxon>Methanobacteria</taxon>
        <taxon>Methanobacteriales</taxon>
        <taxon>Methanobacteriaceae</taxon>
        <taxon>Methanobacterium</taxon>
    </lineage>
</organism>
<evidence type="ECO:0000256" key="4">
    <source>
        <dbReference type="ARBA" id="ARBA00022989"/>
    </source>
</evidence>
<feature type="transmembrane region" description="Helical" evidence="6">
    <location>
        <begin position="236"/>
        <end position="256"/>
    </location>
</feature>
<dbReference type="Pfam" id="PF01545">
    <property type="entry name" value="Cation_efflux"/>
    <property type="match status" value="1"/>
</dbReference>
<dbReference type="InterPro" id="IPR027469">
    <property type="entry name" value="Cation_efflux_TMD_sf"/>
</dbReference>
<evidence type="ECO:0000313" key="9">
    <source>
        <dbReference type="Proteomes" id="UP000007490"/>
    </source>
</evidence>
<dbReference type="GeneID" id="10277196"/>
<dbReference type="HOGENOM" id="CLU_591369_0_0_2"/>
<comment type="subcellular location">
    <subcellularLocation>
        <location evidence="1">Membrane</location>
        <topology evidence="1">Multi-pass membrane protein</topology>
    </subcellularLocation>
</comment>
<evidence type="ECO:0000256" key="5">
    <source>
        <dbReference type="ARBA" id="ARBA00023136"/>
    </source>
</evidence>
<dbReference type="eggNOG" id="arCOG01475">
    <property type="taxonomic scope" value="Archaea"/>
</dbReference>
<protein>
    <submittedName>
        <fullName evidence="8">Cation diffusion facilitator family transporter</fullName>
    </submittedName>
</protein>
<sequence>MSKKEYKPLGYEKFVIMAIFERGSISLKDLEDITIVFISSIWYNVHYGKQYNILGRILLYLFHLRDRTWERYYAYRFKEKHVVKHGLRTVDTCNKLVEVGILKINDEKYELTETGLKLAKLNQERFEKRAEMIENRLFAPSGAAINTTVVDGFMAFLKLSVGFITGSVGIISDGTDSATDTISAFLVWVGIKTKHESLSTLLVIVLLFVASITVMYESFSRLYTAWTSTLSPIIDPSLVIIIEIFAVFVYAGLFFYQRQIGRASGSLTLISQSVDSKNHIFIASSVAIGAGFSFFGIYYVDAIVGAVVAFRIFTDAIGLLKDAIHSIKGEETDLHKYKTPVENYVQDGKLKAFRIFTIFSVWARENEEKENIISSLETMYTQTYIPVLSELHLIPEDEYGFKTDFDKIMDPLVKRNFILVQNGKYTITKSGIKRFKHFVALFKYYDVRLTDLFMLDIEHEKD</sequence>
<evidence type="ECO:0000256" key="6">
    <source>
        <dbReference type="SAM" id="Phobius"/>
    </source>
</evidence>